<evidence type="ECO:0000256" key="4">
    <source>
        <dbReference type="ARBA" id="ARBA00022827"/>
    </source>
</evidence>
<keyword evidence="8" id="KW-1185">Reference proteome</keyword>
<reference evidence="7" key="1">
    <citation type="submission" date="2021-02" db="EMBL/GenBank/DDBJ databases">
        <authorList>
            <person name="Nieuwenhuis M."/>
            <person name="Van De Peppel L.J.J."/>
        </authorList>
    </citation>
    <scope>NUCLEOTIDE SEQUENCE</scope>
    <source>
        <strain evidence="7">D49</strain>
    </source>
</reference>
<protein>
    <recommendedName>
        <fullName evidence="6">Glucose-methanol-choline oxidoreductase N-terminal domain-containing protein</fullName>
    </recommendedName>
</protein>
<dbReference type="SUPFAM" id="SSF51905">
    <property type="entry name" value="FAD/NAD(P)-binding domain"/>
    <property type="match status" value="1"/>
</dbReference>
<name>A0A9P7GK13_9AGAR</name>
<keyword evidence="4" id="KW-0274">FAD</keyword>
<comment type="similarity">
    <text evidence="2">Belongs to the GMC oxidoreductase family.</text>
</comment>
<dbReference type="InterPro" id="IPR000172">
    <property type="entry name" value="GMC_OxRdtase_N"/>
</dbReference>
<dbReference type="OrthoDB" id="269227at2759"/>
<dbReference type="AlphaFoldDB" id="A0A9P7GK13"/>
<dbReference type="InterPro" id="IPR012132">
    <property type="entry name" value="GMC_OxRdtase"/>
</dbReference>
<proteinExistence type="inferred from homology"/>
<keyword evidence="5" id="KW-0560">Oxidoreductase</keyword>
<evidence type="ECO:0000256" key="1">
    <source>
        <dbReference type="ARBA" id="ARBA00001974"/>
    </source>
</evidence>
<comment type="cofactor">
    <cofactor evidence="1">
        <name>FAD</name>
        <dbReference type="ChEBI" id="CHEBI:57692"/>
    </cofactor>
</comment>
<evidence type="ECO:0000313" key="7">
    <source>
        <dbReference type="EMBL" id="KAG5651441.1"/>
    </source>
</evidence>
<dbReference type="PANTHER" id="PTHR11552:SF218">
    <property type="entry name" value="GLUCOSE-METHANOL-CHOLINE OXIDOREDUCTASE N-TERMINAL DOMAIN-CONTAINING PROTEIN"/>
    <property type="match status" value="1"/>
</dbReference>
<keyword evidence="3" id="KW-0285">Flavoprotein</keyword>
<organism evidence="7 8">
    <name type="scientific">Sphagnurus paluster</name>
    <dbReference type="NCBI Taxonomy" id="117069"/>
    <lineage>
        <taxon>Eukaryota</taxon>
        <taxon>Fungi</taxon>
        <taxon>Dikarya</taxon>
        <taxon>Basidiomycota</taxon>
        <taxon>Agaricomycotina</taxon>
        <taxon>Agaricomycetes</taxon>
        <taxon>Agaricomycetidae</taxon>
        <taxon>Agaricales</taxon>
        <taxon>Tricholomatineae</taxon>
        <taxon>Lyophyllaceae</taxon>
        <taxon>Sphagnurus</taxon>
    </lineage>
</organism>
<dbReference type="GO" id="GO:0016614">
    <property type="term" value="F:oxidoreductase activity, acting on CH-OH group of donors"/>
    <property type="evidence" value="ECO:0007669"/>
    <property type="project" value="InterPro"/>
</dbReference>
<evidence type="ECO:0000256" key="5">
    <source>
        <dbReference type="ARBA" id="ARBA00023002"/>
    </source>
</evidence>
<dbReference type="Gene3D" id="4.10.450.10">
    <property type="entry name" value="Glucose Oxidase, domain 2"/>
    <property type="match status" value="1"/>
</dbReference>
<dbReference type="EMBL" id="JABCKI010000243">
    <property type="protein sequence ID" value="KAG5651441.1"/>
    <property type="molecule type" value="Genomic_DNA"/>
</dbReference>
<dbReference type="Pfam" id="PF00732">
    <property type="entry name" value="GMC_oxred_N"/>
    <property type="match status" value="1"/>
</dbReference>
<dbReference type="Gene3D" id="3.50.50.60">
    <property type="entry name" value="FAD/NAD(P)-binding domain"/>
    <property type="match status" value="1"/>
</dbReference>
<dbReference type="InterPro" id="IPR027424">
    <property type="entry name" value="Glucose_Oxidase_domain_2"/>
</dbReference>
<dbReference type="InterPro" id="IPR036188">
    <property type="entry name" value="FAD/NAD-bd_sf"/>
</dbReference>
<dbReference type="Gene3D" id="3.30.560.10">
    <property type="entry name" value="Glucose Oxidase, domain 3"/>
    <property type="match status" value="1"/>
</dbReference>
<evidence type="ECO:0000313" key="8">
    <source>
        <dbReference type="Proteomes" id="UP000717328"/>
    </source>
</evidence>
<dbReference type="Proteomes" id="UP000717328">
    <property type="component" value="Unassembled WGS sequence"/>
</dbReference>
<feature type="domain" description="Glucose-methanol-choline oxidoreductase N-terminal" evidence="6">
    <location>
        <begin position="2"/>
        <end position="229"/>
    </location>
</feature>
<evidence type="ECO:0000256" key="3">
    <source>
        <dbReference type="ARBA" id="ARBA00022630"/>
    </source>
</evidence>
<dbReference type="GO" id="GO:0050660">
    <property type="term" value="F:flavin adenine dinucleotide binding"/>
    <property type="evidence" value="ECO:0007669"/>
    <property type="project" value="InterPro"/>
</dbReference>
<accession>A0A9P7GK13</accession>
<sequence>MYLVRPSAIEIDAWASLMESEDKDAAMKWSWDQFYPAMKKSETFTPPRDDVAQIGNISWSAATHGTSGPMQASYPAFMLAQVGGWAPSLEAMGLPPLKEPNGGRTLGSLVGPSWINPSNWTRSYSKAAYLDPAISRPNLHVLVNAMATRLIFADGPGNLNATGVEFAGSADAPRKTVNVKTEVILAGGVVGSPQLLMLSGVGPKDVLEAAGVAVKVELPGVGQHVQDHLTAPVVWTSTRETAGDIQQSGSDFSKTPEFLSFVNSATAFTNITRLFGTDGAAGFQKFIADGRDESARTLVPSQYPEVVEGYKAIYDTIANKILTSEVAVIELLLATNTPGQIGVQAALQHPLRYVTSIFLTLGI</sequence>
<gene>
    <name evidence="7" type="ORF">H0H81_008645</name>
</gene>
<reference evidence="7" key="2">
    <citation type="submission" date="2021-10" db="EMBL/GenBank/DDBJ databases">
        <title>Phylogenomics reveals ancestral predisposition of the termite-cultivated fungus Termitomyces towards a domesticated lifestyle.</title>
        <authorList>
            <person name="Auxier B."/>
            <person name="Grum-Grzhimaylo A."/>
            <person name="Cardenas M.E."/>
            <person name="Lodge J.D."/>
            <person name="Laessoe T."/>
            <person name="Pedersen O."/>
            <person name="Smith M.E."/>
            <person name="Kuyper T.W."/>
            <person name="Franco-Molano E.A."/>
            <person name="Baroni T.J."/>
            <person name="Aanen D.K."/>
        </authorList>
    </citation>
    <scope>NUCLEOTIDE SEQUENCE</scope>
    <source>
        <strain evidence="7">D49</strain>
    </source>
</reference>
<evidence type="ECO:0000256" key="2">
    <source>
        <dbReference type="ARBA" id="ARBA00010790"/>
    </source>
</evidence>
<comment type="caution">
    <text evidence="7">The sequence shown here is derived from an EMBL/GenBank/DDBJ whole genome shotgun (WGS) entry which is preliminary data.</text>
</comment>
<dbReference type="PANTHER" id="PTHR11552">
    <property type="entry name" value="GLUCOSE-METHANOL-CHOLINE GMC OXIDOREDUCTASE"/>
    <property type="match status" value="1"/>
</dbReference>
<evidence type="ECO:0000259" key="6">
    <source>
        <dbReference type="Pfam" id="PF00732"/>
    </source>
</evidence>